<evidence type="ECO:0000256" key="6">
    <source>
        <dbReference type="ARBA" id="ARBA00023027"/>
    </source>
</evidence>
<dbReference type="InterPro" id="IPR003000">
    <property type="entry name" value="Sirtuin"/>
</dbReference>
<feature type="compositionally biased region" description="Basic and acidic residues" evidence="9">
    <location>
        <begin position="241"/>
        <end position="251"/>
    </location>
</feature>
<protein>
    <recommendedName>
        <fullName evidence="13">Protein acetyllysine N-acetyltransferase</fullName>
    </recommendedName>
</protein>
<sequence length="480" mass="53008">MAANTVKSTEGIHCIANSNPCIKTLENDVLSVLKSSKRIIVLAGAGMSVSCGIPDFRSADGLYNTLDLEELGLNCPEDLFDMESFIENPSSFYKFAKRLYPGNVQPSLTHKFLALLQKKNKLLRVYTQNIDGLEVEAGVTSKKVVYAHGSLAVAQCLKCNLKFDAKHIATEVNEGKVPTCVSASRTVKKKGSLKRKGSQQKSNTMEDSNKRGEKNVSDLGTGTLSPKSKRLKRRAATRHNGTRDDLTSERSDDVEDEVGVDPKNYPNNNICGGLIKPGVTFFGEKLEDRVGKALEADREKVDALLVIGTSLSVSPMSKVLRYLPPSIPRILINRNEVVLPKMCADEIDSDDEEDTRDGYIFDASLLGNCDDVVKGIMCALAWKIEEGLESTTLAEPCGSDTGLTEVVGRNYFFPGALVVSLEEDEYEEEIVHCDGCRKKIATNVVMKCTQCFDFDLCYECFPKVSKKHYRGRHKFKSEKI</sequence>
<dbReference type="GO" id="GO:0070403">
    <property type="term" value="F:NAD+ binding"/>
    <property type="evidence" value="ECO:0007669"/>
    <property type="project" value="InterPro"/>
</dbReference>
<feature type="domain" description="Deacetylase sirtuin-type" evidence="11">
    <location>
        <begin position="19"/>
        <end position="383"/>
    </location>
</feature>
<dbReference type="GO" id="GO:0005634">
    <property type="term" value="C:nucleus"/>
    <property type="evidence" value="ECO:0007669"/>
    <property type="project" value="TreeGrafter"/>
</dbReference>
<organism evidence="12">
    <name type="scientific">Leptocylindrus danicus</name>
    <dbReference type="NCBI Taxonomy" id="163516"/>
    <lineage>
        <taxon>Eukaryota</taxon>
        <taxon>Sar</taxon>
        <taxon>Stramenopiles</taxon>
        <taxon>Ochrophyta</taxon>
        <taxon>Bacillariophyta</taxon>
        <taxon>Coscinodiscophyceae</taxon>
        <taxon>Chaetocerotophycidae</taxon>
        <taxon>Leptocylindrales</taxon>
        <taxon>Leptocylindraceae</taxon>
        <taxon>Leptocylindrus</taxon>
    </lineage>
</organism>
<feature type="binding site" evidence="8">
    <location>
        <position position="271"/>
    </location>
    <ligand>
        <name>Zn(2+)</name>
        <dbReference type="ChEBI" id="CHEBI:29105"/>
    </ligand>
</feature>
<dbReference type="Gene3D" id="3.30.1600.10">
    <property type="entry name" value="SIR2/SIRT2 'Small Domain"/>
    <property type="match status" value="1"/>
</dbReference>
<dbReference type="InterPro" id="IPR026591">
    <property type="entry name" value="Sirtuin_cat_small_dom_sf"/>
</dbReference>
<dbReference type="InterPro" id="IPR029035">
    <property type="entry name" value="DHS-like_NAD/FAD-binding_dom"/>
</dbReference>
<dbReference type="PANTHER" id="PTHR11085">
    <property type="entry name" value="NAD-DEPENDENT PROTEIN DEACYLASE SIRTUIN-5, MITOCHONDRIAL-RELATED"/>
    <property type="match status" value="1"/>
</dbReference>
<feature type="region of interest" description="Disordered" evidence="9">
    <location>
        <begin position="188"/>
        <end position="262"/>
    </location>
</feature>
<feature type="binding site" evidence="8">
    <location>
        <position position="180"/>
    </location>
    <ligand>
        <name>Zn(2+)</name>
        <dbReference type="ChEBI" id="CHEBI:29105"/>
    </ligand>
</feature>
<dbReference type="PANTHER" id="PTHR11085:SF9">
    <property type="entry name" value="NAD-DEPENDENT PROTEIN DEACETYLASE SIRTUIN-1"/>
    <property type="match status" value="1"/>
</dbReference>
<feature type="binding site" evidence="8">
    <location>
        <position position="156"/>
    </location>
    <ligand>
        <name>Zn(2+)</name>
        <dbReference type="ChEBI" id="CHEBI:29105"/>
    </ligand>
</feature>
<dbReference type="InterPro" id="IPR026590">
    <property type="entry name" value="Ssirtuin_cat_dom"/>
</dbReference>
<proteinExistence type="predicted"/>
<dbReference type="SUPFAM" id="SSF52467">
    <property type="entry name" value="DHS-like NAD/FAD-binding domain"/>
    <property type="match status" value="1"/>
</dbReference>
<feature type="compositionally biased region" description="Basic residues" evidence="9">
    <location>
        <begin position="227"/>
        <end position="237"/>
    </location>
</feature>
<accession>A0A7S2LGK9</accession>
<evidence type="ECO:0008006" key="13">
    <source>
        <dbReference type="Google" id="ProtNLM"/>
    </source>
</evidence>
<keyword evidence="2" id="KW-0808">Transferase</keyword>
<dbReference type="AlphaFoldDB" id="A0A7S2LGK9"/>
<keyword evidence="4 7" id="KW-0863">Zinc-finger</keyword>
<evidence type="ECO:0000259" key="11">
    <source>
        <dbReference type="PROSITE" id="PS50305"/>
    </source>
</evidence>
<gene>
    <name evidence="12" type="ORF">LDAN0321_LOCUS18257</name>
</gene>
<dbReference type="Gene3D" id="3.40.50.1220">
    <property type="entry name" value="TPP-binding domain"/>
    <property type="match status" value="1"/>
</dbReference>
<dbReference type="Pfam" id="PF02146">
    <property type="entry name" value="SIR2"/>
    <property type="match status" value="2"/>
</dbReference>
<dbReference type="Pfam" id="PF00569">
    <property type="entry name" value="ZZ"/>
    <property type="match status" value="1"/>
</dbReference>
<dbReference type="EMBL" id="HBGY01029426">
    <property type="protein sequence ID" value="CAD9605836.1"/>
    <property type="molecule type" value="Transcribed_RNA"/>
</dbReference>
<evidence type="ECO:0000313" key="12">
    <source>
        <dbReference type="EMBL" id="CAD9605836.1"/>
    </source>
</evidence>
<dbReference type="Gene3D" id="3.30.60.90">
    <property type="match status" value="1"/>
</dbReference>
<reference evidence="12" key="1">
    <citation type="submission" date="2021-01" db="EMBL/GenBank/DDBJ databases">
        <authorList>
            <person name="Corre E."/>
            <person name="Pelletier E."/>
            <person name="Niang G."/>
            <person name="Scheremetjew M."/>
            <person name="Finn R."/>
            <person name="Kale V."/>
            <person name="Holt S."/>
            <person name="Cochrane G."/>
            <person name="Meng A."/>
            <person name="Brown T."/>
            <person name="Cohen L."/>
        </authorList>
    </citation>
    <scope>NUCLEOTIDE SEQUENCE</scope>
    <source>
        <strain evidence="12">B650</strain>
    </source>
</reference>
<evidence type="ECO:0000256" key="3">
    <source>
        <dbReference type="ARBA" id="ARBA00022723"/>
    </source>
</evidence>
<comment type="cofactor">
    <cofactor evidence="1">
        <name>Zn(2+)</name>
        <dbReference type="ChEBI" id="CHEBI:29105"/>
    </cofactor>
</comment>
<keyword evidence="5 8" id="KW-0862">Zinc</keyword>
<evidence type="ECO:0000256" key="1">
    <source>
        <dbReference type="ARBA" id="ARBA00001947"/>
    </source>
</evidence>
<dbReference type="SUPFAM" id="SSF57850">
    <property type="entry name" value="RING/U-box"/>
    <property type="match status" value="1"/>
</dbReference>
<feature type="binding site" evidence="8">
    <location>
        <position position="159"/>
    </location>
    <ligand>
        <name>Zn(2+)</name>
        <dbReference type="ChEBI" id="CHEBI:29105"/>
    </ligand>
</feature>
<evidence type="ECO:0000256" key="2">
    <source>
        <dbReference type="ARBA" id="ARBA00022679"/>
    </source>
</evidence>
<dbReference type="PROSITE" id="PS50305">
    <property type="entry name" value="SIRTUIN"/>
    <property type="match status" value="1"/>
</dbReference>
<dbReference type="InterPro" id="IPR000433">
    <property type="entry name" value="Znf_ZZ"/>
</dbReference>
<evidence type="ECO:0000259" key="10">
    <source>
        <dbReference type="PROSITE" id="PS50135"/>
    </source>
</evidence>
<dbReference type="InterPro" id="IPR050134">
    <property type="entry name" value="NAD-dep_sirtuin_deacylases"/>
</dbReference>
<dbReference type="InterPro" id="IPR043145">
    <property type="entry name" value="Znf_ZZ_sf"/>
</dbReference>
<feature type="domain" description="ZZ-type" evidence="10">
    <location>
        <begin position="428"/>
        <end position="480"/>
    </location>
</feature>
<keyword evidence="3 8" id="KW-0479">Metal-binding</keyword>
<name>A0A7S2LGK9_9STRA</name>
<feature type="active site" description="Proton acceptor" evidence="8">
    <location>
        <position position="148"/>
    </location>
</feature>
<keyword evidence="6" id="KW-0520">NAD</keyword>
<feature type="compositionally biased region" description="Basic residues" evidence="9">
    <location>
        <begin position="188"/>
        <end position="198"/>
    </location>
</feature>
<evidence type="ECO:0000256" key="5">
    <source>
        <dbReference type="ARBA" id="ARBA00022833"/>
    </source>
</evidence>
<dbReference type="GO" id="GO:0008270">
    <property type="term" value="F:zinc ion binding"/>
    <property type="evidence" value="ECO:0007669"/>
    <property type="project" value="UniProtKB-KW"/>
</dbReference>
<dbReference type="PROSITE" id="PS50135">
    <property type="entry name" value="ZF_ZZ_2"/>
    <property type="match status" value="1"/>
</dbReference>
<dbReference type="GO" id="GO:0017136">
    <property type="term" value="F:histone deacetylase activity, NAD-dependent"/>
    <property type="evidence" value="ECO:0007669"/>
    <property type="project" value="TreeGrafter"/>
</dbReference>
<dbReference type="PROSITE" id="PS01357">
    <property type="entry name" value="ZF_ZZ_1"/>
    <property type="match status" value="1"/>
</dbReference>
<evidence type="ECO:0000256" key="8">
    <source>
        <dbReference type="PROSITE-ProRule" id="PRU00236"/>
    </source>
</evidence>
<dbReference type="SMART" id="SM00291">
    <property type="entry name" value="ZnF_ZZ"/>
    <property type="match status" value="1"/>
</dbReference>
<evidence type="ECO:0000256" key="4">
    <source>
        <dbReference type="ARBA" id="ARBA00022771"/>
    </source>
</evidence>
<evidence type="ECO:0000256" key="7">
    <source>
        <dbReference type="PROSITE-ProRule" id="PRU00228"/>
    </source>
</evidence>
<evidence type="ECO:0000256" key="9">
    <source>
        <dbReference type="SAM" id="MobiDB-lite"/>
    </source>
</evidence>
<feature type="compositionally biased region" description="Basic and acidic residues" evidence="9">
    <location>
        <begin position="207"/>
        <end position="216"/>
    </location>
</feature>
<dbReference type="CDD" id="cd02249">
    <property type="entry name" value="ZZ"/>
    <property type="match status" value="1"/>
</dbReference>